<dbReference type="GO" id="GO:0004767">
    <property type="term" value="F:sphingomyelin phosphodiesterase activity"/>
    <property type="evidence" value="ECO:0007669"/>
    <property type="project" value="InterPro"/>
</dbReference>
<organism evidence="3 4">
    <name type="scientific">Sphingobacterium spiritivorum</name>
    <name type="common">Flavobacterium spiritivorum</name>
    <dbReference type="NCBI Taxonomy" id="258"/>
    <lineage>
        <taxon>Bacteria</taxon>
        <taxon>Pseudomonadati</taxon>
        <taxon>Bacteroidota</taxon>
        <taxon>Sphingobacteriia</taxon>
        <taxon>Sphingobacteriales</taxon>
        <taxon>Sphingobacteriaceae</taxon>
        <taxon>Sphingobacterium</taxon>
    </lineage>
</organism>
<feature type="transmembrane region" description="Helical" evidence="1">
    <location>
        <begin position="12"/>
        <end position="30"/>
    </location>
</feature>
<evidence type="ECO:0000313" key="4">
    <source>
        <dbReference type="Proteomes" id="UP000254893"/>
    </source>
</evidence>
<keyword evidence="1" id="KW-0812">Transmembrane</keyword>
<dbReference type="PANTHER" id="PTHR16320">
    <property type="entry name" value="SPHINGOMYELINASE FAMILY MEMBER"/>
    <property type="match status" value="1"/>
</dbReference>
<feature type="domain" description="Inositol polyphosphate-related phosphatase" evidence="2">
    <location>
        <begin position="93"/>
        <end position="242"/>
    </location>
</feature>
<keyword evidence="1" id="KW-1133">Transmembrane helix</keyword>
<evidence type="ECO:0000256" key="1">
    <source>
        <dbReference type="SAM" id="Phobius"/>
    </source>
</evidence>
<evidence type="ECO:0000259" key="2">
    <source>
        <dbReference type="Pfam" id="PF22669"/>
    </source>
</evidence>
<dbReference type="GO" id="GO:0016791">
    <property type="term" value="F:phosphatase activity"/>
    <property type="evidence" value="ECO:0007669"/>
    <property type="project" value="InterPro"/>
</dbReference>
<dbReference type="Gene3D" id="3.60.10.10">
    <property type="entry name" value="Endonuclease/exonuclease/phosphatase"/>
    <property type="match status" value="1"/>
</dbReference>
<accession>A0A380BT71</accession>
<dbReference type="SUPFAM" id="SSF56219">
    <property type="entry name" value="DNase I-like"/>
    <property type="match status" value="1"/>
</dbReference>
<dbReference type="Pfam" id="PF22669">
    <property type="entry name" value="Exo_endo_phos2"/>
    <property type="match status" value="1"/>
</dbReference>
<reference evidence="3 4" key="1">
    <citation type="submission" date="2018-06" db="EMBL/GenBank/DDBJ databases">
        <authorList>
            <consortium name="Pathogen Informatics"/>
            <person name="Doyle S."/>
        </authorList>
    </citation>
    <scope>NUCLEOTIDE SEQUENCE [LARGE SCALE GENOMIC DNA]</scope>
    <source>
        <strain evidence="3 4">NCTC11388</strain>
    </source>
</reference>
<protein>
    <submittedName>
        <fullName evidence="3">Uncharacterized protein conserved in bacteria</fullName>
    </submittedName>
</protein>
<dbReference type="EMBL" id="UGYW01000002">
    <property type="protein sequence ID" value="SUJ06129.1"/>
    <property type="molecule type" value="Genomic_DNA"/>
</dbReference>
<dbReference type="GO" id="GO:0005737">
    <property type="term" value="C:cytoplasm"/>
    <property type="evidence" value="ECO:0007669"/>
    <property type="project" value="TreeGrafter"/>
</dbReference>
<dbReference type="InterPro" id="IPR036691">
    <property type="entry name" value="Endo/exonu/phosph_ase_sf"/>
</dbReference>
<evidence type="ECO:0000313" key="3">
    <source>
        <dbReference type="EMBL" id="SUJ06129.1"/>
    </source>
</evidence>
<dbReference type="PANTHER" id="PTHR16320:SF1">
    <property type="entry name" value="SPHINGOMYELINASE DDB_G0288017"/>
    <property type="match status" value="1"/>
</dbReference>
<name>A0A380BT71_SPHSI</name>
<dbReference type="Proteomes" id="UP000254893">
    <property type="component" value="Unassembled WGS sequence"/>
</dbReference>
<dbReference type="AlphaFoldDB" id="A0A380BT71"/>
<keyword evidence="1" id="KW-0472">Membrane</keyword>
<dbReference type="GO" id="GO:0046856">
    <property type="term" value="P:phosphatidylinositol dephosphorylation"/>
    <property type="evidence" value="ECO:0007669"/>
    <property type="project" value="InterPro"/>
</dbReference>
<proteinExistence type="predicted"/>
<dbReference type="InterPro" id="IPR000300">
    <property type="entry name" value="IPPc"/>
</dbReference>
<dbReference type="InterPro" id="IPR038772">
    <property type="entry name" value="Sph/SMPD2-like"/>
</dbReference>
<gene>
    <name evidence="3" type="ORF">NCTC11388_01611</name>
</gene>
<sequence length="326" mass="36967">MYLQYPKLPKKRWIYLLIPISLSFLGWNMIRTSRITLNFNRSDKVAAASILELPASNAGSFSVLTYNIAGLPEPISSAVTPRASSIADIGMKINRYDVVNVQEDFNYNRELYSNGNEHPFRTETMGKVPFSDGLNTLSKYPISDIQRIRWKDCTGADCLTPKGFSVVSLQLAKDVFVDLYNIHANAQDTPDAAVARSKNMVQLASFIKEHSKDKAILLMGDFNAHYSFELDNVRNFIKETRMIDTWVYLENKGIVPHIDPMYSAGDILAIRKDKESIDKIMFRNSADLHFIPESYAIENILFTDKSGLPLSDHCAVSLSFSWERCR</sequence>